<name>A0A834GPV7_RHOSS</name>
<accession>A0A834GPV7</accession>
<dbReference type="AlphaFoldDB" id="A0A834GPV7"/>
<reference evidence="1" key="1">
    <citation type="submission" date="2019-11" db="EMBL/GenBank/DDBJ databases">
        <authorList>
            <person name="Liu Y."/>
            <person name="Hou J."/>
            <person name="Li T.-Q."/>
            <person name="Guan C.-H."/>
            <person name="Wu X."/>
            <person name="Wu H.-Z."/>
            <person name="Ling F."/>
            <person name="Zhang R."/>
            <person name="Shi X.-G."/>
            <person name="Ren J.-P."/>
            <person name="Chen E.-F."/>
            <person name="Sun J.-M."/>
        </authorList>
    </citation>
    <scope>NUCLEOTIDE SEQUENCE</scope>
    <source>
        <strain evidence="1">Adult_tree_wgs_1</strain>
        <tissue evidence="1">Leaves</tissue>
    </source>
</reference>
<gene>
    <name evidence="1" type="ORF">RHSIM_Rhsim07G0248400</name>
</gene>
<evidence type="ECO:0000313" key="1">
    <source>
        <dbReference type="EMBL" id="KAF7138235.1"/>
    </source>
</evidence>
<evidence type="ECO:0000313" key="2">
    <source>
        <dbReference type="Proteomes" id="UP000626092"/>
    </source>
</evidence>
<comment type="caution">
    <text evidence="1">The sequence shown here is derived from an EMBL/GenBank/DDBJ whole genome shotgun (WGS) entry which is preliminary data.</text>
</comment>
<protein>
    <submittedName>
        <fullName evidence="1">Uncharacterized protein</fullName>
    </submittedName>
</protein>
<proteinExistence type="predicted"/>
<dbReference type="Proteomes" id="UP000626092">
    <property type="component" value="Unassembled WGS sequence"/>
</dbReference>
<keyword evidence="2" id="KW-1185">Reference proteome</keyword>
<organism evidence="1 2">
    <name type="scientific">Rhododendron simsii</name>
    <name type="common">Sims's rhododendron</name>
    <dbReference type="NCBI Taxonomy" id="118357"/>
    <lineage>
        <taxon>Eukaryota</taxon>
        <taxon>Viridiplantae</taxon>
        <taxon>Streptophyta</taxon>
        <taxon>Embryophyta</taxon>
        <taxon>Tracheophyta</taxon>
        <taxon>Spermatophyta</taxon>
        <taxon>Magnoliopsida</taxon>
        <taxon>eudicotyledons</taxon>
        <taxon>Gunneridae</taxon>
        <taxon>Pentapetalae</taxon>
        <taxon>asterids</taxon>
        <taxon>Ericales</taxon>
        <taxon>Ericaceae</taxon>
        <taxon>Ericoideae</taxon>
        <taxon>Rhodoreae</taxon>
        <taxon>Rhododendron</taxon>
    </lineage>
</organism>
<sequence length="166" mass="18521">MVNLLVLEEAGGFHVGGGINPDNALSYIEDKLQQSASFQIELLTKFPSKLDEDIRVRIPAYEPPQPDQAAVRFLQSTTAITTATIIKSIWGLYLHLSPGLIMDCASNVEFGSTLALTYARLDFFTKSFMVLTLDLQDFLLRALVLKLYRQALRIARRGLCHARGSF</sequence>
<dbReference type="OrthoDB" id="74240at2759"/>
<dbReference type="EMBL" id="WJXA01000007">
    <property type="protein sequence ID" value="KAF7138235.1"/>
    <property type="molecule type" value="Genomic_DNA"/>
</dbReference>